<sequence length="490" mass="52918">MASGSFSSSTGVNLNLYCEWSSVAYTAGNYSDVTMKTYLNHYSLYVGSRTDSYVKCDGQNYTYAAPSISYGGSGKTNTVLLSSKTFRVYHNSDGKKSITLEAGWRFSGKYSGKSIGWITCSNTVALDDIPRAATINSATDFTSDQNPSLTFSNPGGFSLNVRLEFGGTSIQRNDVSNTGSYTFYLSDSERNILFSKCPNSSTLSVRFVVATKIGSSSETHWTWLDRTMTVQSGNPTVSTFTATRVDNTVPSSWGIYVQGKSQCKLQVTASGIYGSSIKSYQIKQGSTILASSSSTTTPVLTSTGTITYTVIVTDSRGRTASKTVSITVAGYSAPYFSNVRSQRCLANGTLNNDGTYIRTLASFTYSKIGQNSVSFTVAFKKPEDENWSAEVASSSGVARVIAGGSASIDSSYQVMFKLVDEFNTVQYIDTLSTAYTTMDFRKGGKGIAIGKVSEYDNLFDVALPSKFRNGLILVDSNGNEIDVLEKIKNL</sequence>
<protein>
    <submittedName>
        <fullName evidence="1">Uncharacterized protein</fullName>
    </submittedName>
</protein>
<evidence type="ECO:0000313" key="1">
    <source>
        <dbReference type="EMBL" id="DAF87792.1"/>
    </source>
</evidence>
<proteinExistence type="predicted"/>
<dbReference type="InterPro" id="IPR013783">
    <property type="entry name" value="Ig-like_fold"/>
</dbReference>
<dbReference type="Gene3D" id="2.60.40.10">
    <property type="entry name" value="Immunoglobulins"/>
    <property type="match status" value="1"/>
</dbReference>
<name>A0A8S5U007_9CAUD</name>
<accession>A0A8S5U007</accession>
<reference evidence="1" key="1">
    <citation type="journal article" date="2021" name="Proc. Natl. Acad. Sci. U.S.A.">
        <title>A Catalog of Tens of Thousands of Viruses from Human Metagenomes Reveals Hidden Associations with Chronic Diseases.</title>
        <authorList>
            <person name="Tisza M.J."/>
            <person name="Buck C.B."/>
        </authorList>
    </citation>
    <scope>NUCLEOTIDE SEQUENCE</scope>
    <source>
        <strain evidence="1">Ctwnj8</strain>
    </source>
</reference>
<dbReference type="EMBL" id="BK015969">
    <property type="protein sequence ID" value="DAF87792.1"/>
    <property type="molecule type" value="Genomic_DNA"/>
</dbReference>
<organism evidence="1">
    <name type="scientific">Siphoviridae sp. ctwnj8</name>
    <dbReference type="NCBI Taxonomy" id="2825734"/>
    <lineage>
        <taxon>Viruses</taxon>
        <taxon>Duplodnaviria</taxon>
        <taxon>Heunggongvirae</taxon>
        <taxon>Uroviricota</taxon>
        <taxon>Caudoviricetes</taxon>
    </lineage>
</organism>